<dbReference type="InterPro" id="IPR014464">
    <property type="entry name" value="CvfB_fam"/>
</dbReference>
<dbReference type="RefSeq" id="WP_379952518.1">
    <property type="nucleotide sequence ID" value="NZ_JBHMAF010000200.1"/>
</dbReference>
<evidence type="ECO:0000259" key="5">
    <source>
        <dbReference type="Pfam" id="PF21543"/>
    </source>
</evidence>
<dbReference type="PANTHER" id="PTHR37296:SF1">
    <property type="entry name" value="CONSERVED VIRULENCE FACTOR B"/>
    <property type="match status" value="1"/>
</dbReference>
<feature type="domain" description="Conserved virulence factor B first S1" evidence="2">
    <location>
        <begin position="6"/>
        <end position="64"/>
    </location>
</feature>
<proteinExistence type="inferred from homology"/>
<feature type="domain" description="Conserved virulence factor B second S1" evidence="4">
    <location>
        <begin position="73"/>
        <end position="132"/>
    </location>
</feature>
<dbReference type="Pfam" id="PF21543">
    <property type="entry name" value="CvfB_2nd"/>
    <property type="match status" value="1"/>
</dbReference>
<feature type="domain" description="Conserved virulence factor B third S1" evidence="5">
    <location>
        <begin position="141"/>
        <end position="214"/>
    </location>
</feature>
<dbReference type="Gene3D" id="1.10.10.10">
    <property type="entry name" value="Winged helix-like DNA-binding domain superfamily/Winged helix DNA-binding domain"/>
    <property type="match status" value="1"/>
</dbReference>
<dbReference type="Pfam" id="PF17783">
    <property type="entry name" value="WHD_CvfB"/>
    <property type="match status" value="1"/>
</dbReference>
<sequence>MMLQAGVIEQVEVLRETEIGYMVGNEQDEVFLHKNEVAGEIAEGDELDVFLYHDHKGRLTATMKTPLITTEDFGWVEVVKVSQGLGVFVDIGVSKDILIPGDEFSGFFGVWPQEGDELYCRLKLTGRDRLIALPAQDEDLKELAVAATQSMFNKSVSARVYRVIRTGSFILTDEHFLGFIHQSERKQEPRIGERVTGRIIAVKDDGTVNVSLLPRKQEGMDEDAQALYEYMEGRGGAMPFSDQSAPEDIKERFQMSKGAFKRALGKLMKEGKVYQEEGWTYFKRD</sequence>
<evidence type="ECO:0000313" key="7">
    <source>
        <dbReference type="Proteomes" id="UP001589609"/>
    </source>
</evidence>
<dbReference type="Proteomes" id="UP001589609">
    <property type="component" value="Unassembled WGS sequence"/>
</dbReference>
<dbReference type="InterPro" id="IPR036388">
    <property type="entry name" value="WH-like_DNA-bd_sf"/>
</dbReference>
<accession>A0ABV5WQX2</accession>
<evidence type="ECO:0000313" key="6">
    <source>
        <dbReference type="EMBL" id="MFB9762626.1"/>
    </source>
</evidence>
<organism evidence="6 7">
    <name type="scientific">Ectobacillus funiculus</name>
    <dbReference type="NCBI Taxonomy" id="137993"/>
    <lineage>
        <taxon>Bacteria</taxon>
        <taxon>Bacillati</taxon>
        <taxon>Bacillota</taxon>
        <taxon>Bacilli</taxon>
        <taxon>Bacillales</taxon>
        <taxon>Bacillaceae</taxon>
        <taxon>Ectobacillus</taxon>
    </lineage>
</organism>
<evidence type="ECO:0000259" key="2">
    <source>
        <dbReference type="Pfam" id="PF13509"/>
    </source>
</evidence>
<protein>
    <submittedName>
        <fullName evidence="6">S1 RNA-binding domain-containing protein</fullName>
    </submittedName>
</protein>
<dbReference type="PIRSF" id="PIRSF012524">
    <property type="entry name" value="YitL_S1"/>
    <property type="match status" value="1"/>
</dbReference>
<evidence type="ECO:0000259" key="3">
    <source>
        <dbReference type="Pfam" id="PF17783"/>
    </source>
</evidence>
<dbReference type="InterPro" id="IPR012340">
    <property type="entry name" value="NA-bd_OB-fold"/>
</dbReference>
<dbReference type="PANTHER" id="PTHR37296">
    <property type="entry name" value="CONSERVED VIRULENCE FACTOR B"/>
    <property type="match status" value="1"/>
</dbReference>
<feature type="domain" description="Conserved virulence factor B-like winged helix" evidence="3">
    <location>
        <begin position="225"/>
        <end position="281"/>
    </location>
</feature>
<gene>
    <name evidence="6" type="ORF">ACFFMS_30860</name>
</gene>
<comment type="caution">
    <text evidence="6">The sequence shown here is derived from an EMBL/GenBank/DDBJ whole genome shotgun (WGS) entry which is preliminary data.</text>
</comment>
<dbReference type="Gene3D" id="2.40.50.140">
    <property type="entry name" value="Nucleic acid-binding proteins"/>
    <property type="match status" value="2"/>
</dbReference>
<dbReference type="Pfam" id="PF21191">
    <property type="entry name" value="CvfB_1st"/>
    <property type="match status" value="1"/>
</dbReference>
<dbReference type="InterPro" id="IPR040764">
    <property type="entry name" value="CvfB_WH"/>
</dbReference>
<evidence type="ECO:0000256" key="1">
    <source>
        <dbReference type="PIRNR" id="PIRNR012524"/>
    </source>
</evidence>
<name>A0ABV5WQX2_9BACI</name>
<evidence type="ECO:0000259" key="4">
    <source>
        <dbReference type="Pfam" id="PF21191"/>
    </source>
</evidence>
<dbReference type="InterPro" id="IPR048588">
    <property type="entry name" value="CvfB_S1_2nd"/>
</dbReference>
<keyword evidence="7" id="KW-1185">Reference proteome</keyword>
<dbReference type="InterPro" id="IPR048587">
    <property type="entry name" value="CvfB_S1_3rd"/>
</dbReference>
<reference evidence="6 7" key="1">
    <citation type="submission" date="2024-09" db="EMBL/GenBank/DDBJ databases">
        <authorList>
            <person name="Sun Q."/>
            <person name="Mori K."/>
        </authorList>
    </citation>
    <scope>NUCLEOTIDE SEQUENCE [LARGE SCALE GENOMIC DNA]</scope>
    <source>
        <strain evidence="6 7">JCM 11201</strain>
    </source>
</reference>
<dbReference type="InterPro" id="IPR039566">
    <property type="entry name" value="CvfB_S1_st"/>
</dbReference>
<comment type="similarity">
    <text evidence="1">Belongs to the CvfB family.</text>
</comment>
<dbReference type="EMBL" id="JBHMAF010000200">
    <property type="protein sequence ID" value="MFB9762626.1"/>
    <property type="molecule type" value="Genomic_DNA"/>
</dbReference>
<dbReference type="Pfam" id="PF13509">
    <property type="entry name" value="S1_2"/>
    <property type="match status" value="1"/>
</dbReference>